<gene>
    <name evidence="3" type="ORF">G3574_00930</name>
</gene>
<evidence type="ECO:0000256" key="1">
    <source>
        <dbReference type="SAM" id="MobiDB-lite"/>
    </source>
</evidence>
<dbReference type="AlphaFoldDB" id="A0A6B3SG82"/>
<dbReference type="Proteomes" id="UP000482155">
    <property type="component" value="Unassembled WGS sequence"/>
</dbReference>
<organism evidence="3 4">
    <name type="scientific">Noviherbaspirillum galbum</name>
    <dbReference type="NCBI Taxonomy" id="2709383"/>
    <lineage>
        <taxon>Bacteria</taxon>
        <taxon>Pseudomonadati</taxon>
        <taxon>Pseudomonadota</taxon>
        <taxon>Betaproteobacteria</taxon>
        <taxon>Burkholderiales</taxon>
        <taxon>Oxalobacteraceae</taxon>
        <taxon>Noviherbaspirillum</taxon>
    </lineage>
</organism>
<feature type="compositionally biased region" description="Basic and acidic residues" evidence="1">
    <location>
        <begin position="703"/>
        <end position="713"/>
    </location>
</feature>
<feature type="region of interest" description="Disordered" evidence="1">
    <location>
        <begin position="173"/>
        <end position="210"/>
    </location>
</feature>
<name>A0A6B3SG82_9BURK</name>
<keyword evidence="4" id="KW-1185">Reference proteome</keyword>
<accession>A0A6B3SG82</accession>
<feature type="domain" description="FimV N-terminal" evidence="2">
    <location>
        <begin position="45"/>
        <end position="142"/>
    </location>
</feature>
<evidence type="ECO:0000313" key="3">
    <source>
        <dbReference type="EMBL" id="NEX59630.1"/>
    </source>
</evidence>
<evidence type="ECO:0000313" key="4">
    <source>
        <dbReference type="Proteomes" id="UP000482155"/>
    </source>
</evidence>
<sequence>MPKSTDRLQKFRNMQPAALREAGRPFLVLLPLSLAAWCSITYAIGLGQVNVVSRLGQPLLLELPVHGLEDPQNAARCVKADIGSLDGSVFIPVRTLLLTKGEDSLLQIRSTKTVNEPILSVMVSMGCDSPVRREYQVLMDMPQGSEAIAGASQAELAMPRNDKQLAAAARVAPEEGARVRQTASREDMRRERAPREKRRMTAKASHERARDAGTAAPIAILPVFAPFGLRLSTTLSVIPADIPASQENVAAQAPASASVAAASASASTQAIQATTASQAIQATPQPPQVSASRSAASVPALATTEPALRESNQNLLHWVQGLAAALAASFGGLLWMNRKMRRERELLEAEFDAHLFDDIEDGEEGREEDVQGESFAEPAILRPEPLQVENQQDAVNEVDAQRAVLGTAAPAAPDWLSLADDANSLSSASVAEQGGADNGQKRGFKNELLNLTSPEEISDLIELAETWLALNRPKAVIEILGPLNHVETPRSPLPWLYLMNAYRQVGDRASFDDLRLRTMESFNVDVPDWSSRHAVVSYPGNCLTDFPHITERIIALWNTPEVVPYLESLLPDDRKGIRQGFPLAVYQDILGLIHLASAPDREIAESGVPDDVMEIIHRKHPDSEAGTKEPLAFADFELDDPGPSPDAAVADVAGQALSSQQLADAGTSALMASGTREPLSLEPLPLTLEPLDLGPAEQAPAMEKMEKPEEPKAEPSLPKAEVTYIGRRA</sequence>
<proteinExistence type="predicted"/>
<feature type="region of interest" description="Disordered" evidence="1">
    <location>
        <begin position="681"/>
        <end position="729"/>
    </location>
</feature>
<dbReference type="InterPro" id="IPR057840">
    <property type="entry name" value="FimV_N"/>
</dbReference>
<feature type="compositionally biased region" description="Low complexity" evidence="1">
    <location>
        <begin position="681"/>
        <end position="702"/>
    </location>
</feature>
<feature type="region of interest" description="Disordered" evidence="1">
    <location>
        <begin position="277"/>
        <end position="297"/>
    </location>
</feature>
<dbReference type="EMBL" id="JAAIVB010000006">
    <property type="protein sequence ID" value="NEX59630.1"/>
    <property type="molecule type" value="Genomic_DNA"/>
</dbReference>
<reference evidence="3 4" key="1">
    <citation type="submission" date="2020-02" db="EMBL/GenBank/DDBJ databases">
        <authorList>
            <person name="Kim M.K."/>
        </authorList>
    </citation>
    <scope>NUCLEOTIDE SEQUENCE [LARGE SCALE GENOMIC DNA]</scope>
    <source>
        <strain evidence="3 4">17J57-3</strain>
    </source>
</reference>
<dbReference type="RefSeq" id="WP_163959974.1">
    <property type="nucleotide sequence ID" value="NZ_JAAIVB010000006.1"/>
</dbReference>
<dbReference type="Pfam" id="PF25800">
    <property type="entry name" value="FimV_N"/>
    <property type="match status" value="1"/>
</dbReference>
<evidence type="ECO:0000259" key="2">
    <source>
        <dbReference type="Pfam" id="PF25800"/>
    </source>
</evidence>
<protein>
    <recommendedName>
        <fullName evidence="2">FimV N-terminal domain-containing protein</fullName>
    </recommendedName>
</protein>
<comment type="caution">
    <text evidence="3">The sequence shown here is derived from an EMBL/GenBank/DDBJ whole genome shotgun (WGS) entry which is preliminary data.</text>
</comment>
<feature type="compositionally biased region" description="Basic and acidic residues" evidence="1">
    <location>
        <begin position="173"/>
        <end position="194"/>
    </location>
</feature>